<dbReference type="GO" id="GO:0005886">
    <property type="term" value="C:plasma membrane"/>
    <property type="evidence" value="ECO:0007669"/>
    <property type="project" value="TreeGrafter"/>
</dbReference>
<dbReference type="InterPro" id="IPR000425">
    <property type="entry name" value="MIP"/>
</dbReference>
<evidence type="ECO:0000256" key="5">
    <source>
        <dbReference type="ARBA" id="ARBA00022989"/>
    </source>
</evidence>
<dbReference type="Gene3D" id="1.20.1080.10">
    <property type="entry name" value="Glycerol uptake facilitator protein"/>
    <property type="match status" value="1"/>
</dbReference>
<evidence type="ECO:0000256" key="1">
    <source>
        <dbReference type="ARBA" id="ARBA00004141"/>
    </source>
</evidence>
<dbReference type="PANTHER" id="PTHR43829:SF9">
    <property type="entry name" value="AQUAPORIN-9"/>
    <property type="match status" value="1"/>
</dbReference>
<dbReference type="InterPro" id="IPR023271">
    <property type="entry name" value="Aquaporin-like"/>
</dbReference>
<dbReference type="AlphaFoldDB" id="A0A848BD08"/>
<feature type="transmembrane region" description="Helical" evidence="8">
    <location>
        <begin position="85"/>
        <end position="111"/>
    </location>
</feature>
<accession>A0A848BD08</accession>
<keyword evidence="10" id="KW-1185">Reference proteome</keyword>
<evidence type="ECO:0000256" key="3">
    <source>
        <dbReference type="ARBA" id="ARBA00022448"/>
    </source>
</evidence>
<keyword evidence="5 8" id="KW-1133">Transmembrane helix</keyword>
<dbReference type="PANTHER" id="PTHR43829">
    <property type="entry name" value="AQUAPORIN OR AQUAGLYCEROPORIN RELATED"/>
    <property type="match status" value="1"/>
</dbReference>
<dbReference type="Pfam" id="PF00230">
    <property type="entry name" value="MIP"/>
    <property type="match status" value="1"/>
</dbReference>
<proteinExistence type="inferred from homology"/>
<keyword evidence="3 7" id="KW-0813">Transport</keyword>
<protein>
    <submittedName>
        <fullName evidence="9">Aquaporin family protein</fullName>
    </submittedName>
</protein>
<evidence type="ECO:0000256" key="4">
    <source>
        <dbReference type="ARBA" id="ARBA00022692"/>
    </source>
</evidence>
<evidence type="ECO:0000256" key="2">
    <source>
        <dbReference type="ARBA" id="ARBA00006175"/>
    </source>
</evidence>
<feature type="transmembrane region" description="Helical" evidence="8">
    <location>
        <begin position="132"/>
        <end position="157"/>
    </location>
</feature>
<feature type="transmembrane region" description="Helical" evidence="8">
    <location>
        <begin position="43"/>
        <end position="65"/>
    </location>
</feature>
<dbReference type="PRINTS" id="PR00783">
    <property type="entry name" value="MINTRINSICP"/>
</dbReference>
<reference evidence="9 10" key="1">
    <citation type="submission" date="2020-04" db="EMBL/GenBank/DDBJ databases">
        <authorList>
            <person name="Hitch T.C.A."/>
            <person name="Wylensek D."/>
            <person name="Clavel T."/>
        </authorList>
    </citation>
    <scope>NUCLEOTIDE SEQUENCE [LARGE SCALE GENOMIC DNA]</scope>
    <source>
        <strain evidence="9 10">PG-130-P53-12</strain>
    </source>
</reference>
<name>A0A848BD08_9FIRM</name>
<dbReference type="RefSeq" id="WP_019543020.1">
    <property type="nucleotide sequence ID" value="NZ_JABAFA010000014.1"/>
</dbReference>
<dbReference type="GO" id="GO:0015254">
    <property type="term" value="F:glycerol channel activity"/>
    <property type="evidence" value="ECO:0007669"/>
    <property type="project" value="TreeGrafter"/>
</dbReference>
<feature type="transmembrane region" description="Helical" evidence="8">
    <location>
        <begin position="218"/>
        <end position="239"/>
    </location>
</feature>
<evidence type="ECO:0000256" key="8">
    <source>
        <dbReference type="SAM" id="Phobius"/>
    </source>
</evidence>
<comment type="similarity">
    <text evidence="2 7">Belongs to the MIP/aquaporin (TC 1.A.8) family.</text>
</comment>
<dbReference type="SUPFAM" id="SSF81338">
    <property type="entry name" value="Aquaporin-like"/>
    <property type="match status" value="1"/>
</dbReference>
<evidence type="ECO:0000256" key="6">
    <source>
        <dbReference type="ARBA" id="ARBA00023136"/>
    </source>
</evidence>
<dbReference type="InterPro" id="IPR050363">
    <property type="entry name" value="MIP/Aquaporin"/>
</dbReference>
<keyword evidence="4 7" id="KW-0812">Transmembrane</keyword>
<feature type="transmembrane region" description="Helical" evidence="8">
    <location>
        <begin position="12"/>
        <end position="31"/>
    </location>
</feature>
<keyword evidence="6 8" id="KW-0472">Membrane</keyword>
<comment type="caution">
    <text evidence="9">The sequence shown here is derived from an EMBL/GenBank/DDBJ whole genome shotgun (WGS) entry which is preliminary data.</text>
</comment>
<comment type="subcellular location">
    <subcellularLocation>
        <location evidence="1">Membrane</location>
        <topology evidence="1">Multi-pass membrane protein</topology>
    </subcellularLocation>
</comment>
<sequence length="245" mass="25529">MVTGTENLLGEFIGTTVLLVFGCGVCANLTLEKSKGQASGWVNIAIGWGFAVTLGVFTATTLGAPQGDLNPAVTFGKMLVGIYTFPQFLMTSLVQILGGILGATIVWLAYLPHWAETKDPAAKLGVFCTAPAIRNIPCAFLCELIATFFLMFVIWMIFSKPVGNMVPGYGPYIVGVLIWALGLSLGGPTGYAMNPARDLGPRIAHAILPIAGKGGSDWGYALVPIVAPLCGAGLAYVVATALGAF</sequence>
<dbReference type="Proteomes" id="UP000543804">
    <property type="component" value="Unassembled WGS sequence"/>
</dbReference>
<evidence type="ECO:0000313" key="9">
    <source>
        <dbReference type="EMBL" id="NMD98921.1"/>
    </source>
</evidence>
<evidence type="ECO:0000313" key="10">
    <source>
        <dbReference type="Proteomes" id="UP000543804"/>
    </source>
</evidence>
<evidence type="ECO:0000256" key="7">
    <source>
        <dbReference type="RuleBase" id="RU000477"/>
    </source>
</evidence>
<gene>
    <name evidence="9" type="ORF">HF878_05425</name>
</gene>
<dbReference type="EMBL" id="JABAFA010000014">
    <property type="protein sequence ID" value="NMD98921.1"/>
    <property type="molecule type" value="Genomic_DNA"/>
</dbReference>
<organism evidence="9 10">
    <name type="scientific">Selenomonas bovis</name>
    <dbReference type="NCBI Taxonomy" id="416586"/>
    <lineage>
        <taxon>Bacteria</taxon>
        <taxon>Bacillati</taxon>
        <taxon>Bacillota</taxon>
        <taxon>Negativicutes</taxon>
        <taxon>Selenomonadales</taxon>
        <taxon>Selenomonadaceae</taxon>
        <taxon>Selenomonas</taxon>
    </lineage>
</organism>
<feature type="transmembrane region" description="Helical" evidence="8">
    <location>
        <begin position="169"/>
        <end position="193"/>
    </location>
</feature>